<proteinExistence type="predicted"/>
<evidence type="ECO:0000313" key="3">
    <source>
        <dbReference type="EMBL" id="TQM32673.1"/>
    </source>
</evidence>
<dbReference type="EMBL" id="VFPG01000001">
    <property type="protein sequence ID" value="TQM32673.1"/>
    <property type="molecule type" value="Genomic_DNA"/>
</dbReference>
<evidence type="ECO:0000256" key="1">
    <source>
        <dbReference type="SAM" id="MobiDB-lite"/>
    </source>
</evidence>
<accession>A0A543FFM5</accession>
<dbReference type="InterPro" id="IPR058489">
    <property type="entry name" value="DUF8176"/>
</dbReference>
<organism evidence="3 4">
    <name type="scientific">Nocardia bhagyanarayanae</name>
    <dbReference type="NCBI Taxonomy" id="1215925"/>
    <lineage>
        <taxon>Bacteria</taxon>
        <taxon>Bacillati</taxon>
        <taxon>Actinomycetota</taxon>
        <taxon>Actinomycetes</taxon>
        <taxon>Mycobacteriales</taxon>
        <taxon>Nocardiaceae</taxon>
        <taxon>Nocardia</taxon>
    </lineage>
</organism>
<dbReference type="OrthoDB" id="4554281at2"/>
<feature type="region of interest" description="Disordered" evidence="1">
    <location>
        <begin position="93"/>
        <end position="122"/>
    </location>
</feature>
<dbReference type="AlphaFoldDB" id="A0A543FFM5"/>
<feature type="compositionally biased region" description="Polar residues" evidence="1">
    <location>
        <begin position="95"/>
        <end position="117"/>
    </location>
</feature>
<gene>
    <name evidence="3" type="ORF">FB390_4368</name>
</gene>
<dbReference type="RefSeq" id="WP_141810548.1">
    <property type="nucleotide sequence ID" value="NZ_VFPG01000001.1"/>
</dbReference>
<keyword evidence="4" id="KW-1185">Reference proteome</keyword>
<reference evidence="3 4" key="1">
    <citation type="submission" date="2019-06" db="EMBL/GenBank/DDBJ databases">
        <title>Sequencing the genomes of 1000 actinobacteria strains.</title>
        <authorList>
            <person name="Klenk H.-P."/>
        </authorList>
    </citation>
    <scope>NUCLEOTIDE SEQUENCE [LARGE SCALE GENOMIC DNA]</scope>
    <source>
        <strain evidence="3 4">DSM 103495</strain>
    </source>
</reference>
<name>A0A543FFM5_9NOCA</name>
<sequence length="240" mass="25047">MSDNPSPRPEDAHGWQWLDTVDPVAAQPINHLSESVDRRESDPWQWLGENPHPQPTATSAPRAWHRGRARVIAAALGTTAVIGAVAVTLTDVPDSESSGASAPTTLAAITQPSTTTGPRAPACTGLDAPVVTDTDSADTDLPGAIAAFQYAYYARRDAGAALAVVTEDAGLDPAALADAVAAIPAGTTHCVGITPITATAAQVHLVELHLDGRRLDYLQLVNGRPAEPGPRTLITNIQRR</sequence>
<comment type="caution">
    <text evidence="3">The sequence shown here is derived from an EMBL/GenBank/DDBJ whole genome shotgun (WGS) entry which is preliminary data.</text>
</comment>
<dbReference type="Proteomes" id="UP000316331">
    <property type="component" value="Unassembled WGS sequence"/>
</dbReference>
<protein>
    <recommendedName>
        <fullName evidence="2">DUF8176 domain-containing protein</fullName>
    </recommendedName>
</protein>
<feature type="region of interest" description="Disordered" evidence="1">
    <location>
        <begin position="43"/>
        <end position="62"/>
    </location>
</feature>
<feature type="domain" description="DUF8176" evidence="2">
    <location>
        <begin position="130"/>
        <end position="238"/>
    </location>
</feature>
<dbReference type="Pfam" id="PF26527">
    <property type="entry name" value="DUF8176"/>
    <property type="match status" value="1"/>
</dbReference>
<evidence type="ECO:0000259" key="2">
    <source>
        <dbReference type="Pfam" id="PF26527"/>
    </source>
</evidence>
<evidence type="ECO:0000313" key="4">
    <source>
        <dbReference type="Proteomes" id="UP000316331"/>
    </source>
</evidence>